<dbReference type="Proteomes" id="UP000656813">
    <property type="component" value="Unassembled WGS sequence"/>
</dbReference>
<accession>A0A8J2ZU09</accession>
<evidence type="ECO:0000313" key="4">
    <source>
        <dbReference type="Proteomes" id="UP000656813"/>
    </source>
</evidence>
<evidence type="ECO:0000256" key="1">
    <source>
        <dbReference type="SAM" id="Phobius"/>
    </source>
</evidence>
<comment type="caution">
    <text evidence="3">The sequence shown here is derived from an EMBL/GenBank/DDBJ whole genome shotgun (WGS) entry which is preliminary data.</text>
</comment>
<proteinExistence type="predicted"/>
<evidence type="ECO:0000313" key="3">
    <source>
        <dbReference type="EMBL" id="GGH77603.1"/>
    </source>
</evidence>
<keyword evidence="1" id="KW-1133">Transmembrane helix</keyword>
<evidence type="ECO:0000259" key="2">
    <source>
        <dbReference type="Pfam" id="PF16982"/>
    </source>
</evidence>
<dbReference type="EMBL" id="BMFV01000005">
    <property type="protein sequence ID" value="GGH77603.1"/>
    <property type="molecule type" value="Genomic_DNA"/>
</dbReference>
<organism evidence="3 4">
    <name type="scientific">Pullulanibacillus pueri</name>
    <dbReference type="NCBI Taxonomy" id="1437324"/>
    <lineage>
        <taxon>Bacteria</taxon>
        <taxon>Bacillati</taxon>
        <taxon>Bacillota</taxon>
        <taxon>Bacilli</taxon>
        <taxon>Bacillales</taxon>
        <taxon>Sporolactobacillaceae</taxon>
        <taxon>Pullulanibacillus</taxon>
    </lineage>
</organism>
<gene>
    <name evidence="3" type="ORF">GCM10007096_09740</name>
</gene>
<keyword evidence="1" id="KW-0472">Membrane</keyword>
<reference evidence="3" key="2">
    <citation type="submission" date="2020-09" db="EMBL/GenBank/DDBJ databases">
        <authorList>
            <person name="Sun Q."/>
            <person name="Zhou Y."/>
        </authorList>
    </citation>
    <scope>NUCLEOTIDE SEQUENCE</scope>
    <source>
        <strain evidence="3">CGMCC 1.12777</strain>
    </source>
</reference>
<feature type="transmembrane region" description="Helical" evidence="1">
    <location>
        <begin position="20"/>
        <end position="37"/>
    </location>
</feature>
<name>A0A8J2ZU09_9BACL</name>
<dbReference type="RefSeq" id="WP_308420013.1">
    <property type="nucleotide sequence ID" value="NZ_BMFV01000005.1"/>
</dbReference>
<dbReference type="AlphaFoldDB" id="A0A8J2ZU09"/>
<feature type="domain" description="Putative Flagellin Flp1-like" evidence="2">
    <location>
        <begin position="11"/>
        <end position="50"/>
    </location>
</feature>
<sequence>MKALTLWMKHFWEDEEGLQTLEIMLIIAVIVVIALMFRDKITSWIQKLFDVGDKNIDQFGTGGGGE</sequence>
<dbReference type="Pfam" id="PF16982">
    <property type="entry name" value="Flp1_like"/>
    <property type="match status" value="1"/>
</dbReference>
<protein>
    <recommendedName>
        <fullName evidence="2">Putative Flagellin Flp1-like domain-containing protein</fullName>
    </recommendedName>
</protein>
<keyword evidence="1" id="KW-0812">Transmembrane</keyword>
<dbReference type="InterPro" id="IPR031564">
    <property type="entry name" value="Flp1-like"/>
</dbReference>
<reference evidence="3" key="1">
    <citation type="journal article" date="2014" name="Int. J. Syst. Evol. Microbiol.">
        <title>Complete genome sequence of Corynebacterium casei LMG S-19264T (=DSM 44701T), isolated from a smear-ripened cheese.</title>
        <authorList>
            <consortium name="US DOE Joint Genome Institute (JGI-PGF)"/>
            <person name="Walter F."/>
            <person name="Albersmeier A."/>
            <person name="Kalinowski J."/>
            <person name="Ruckert C."/>
        </authorList>
    </citation>
    <scope>NUCLEOTIDE SEQUENCE</scope>
    <source>
        <strain evidence="3">CGMCC 1.12777</strain>
    </source>
</reference>
<keyword evidence="4" id="KW-1185">Reference proteome</keyword>